<dbReference type="Proteomes" id="UP000885797">
    <property type="component" value="Unassembled WGS sequence"/>
</dbReference>
<feature type="transmembrane region" description="Helical" evidence="7">
    <location>
        <begin position="229"/>
        <end position="250"/>
    </location>
</feature>
<dbReference type="InterPro" id="IPR020846">
    <property type="entry name" value="MFS_dom"/>
</dbReference>
<gene>
    <name evidence="9" type="ORF">ENJ63_03020</name>
</gene>
<feature type="transmembrane region" description="Helical" evidence="7">
    <location>
        <begin position="292"/>
        <end position="314"/>
    </location>
</feature>
<evidence type="ECO:0000256" key="2">
    <source>
        <dbReference type="ARBA" id="ARBA00022448"/>
    </source>
</evidence>
<evidence type="ECO:0000256" key="5">
    <source>
        <dbReference type="ARBA" id="ARBA00022989"/>
    </source>
</evidence>
<feature type="domain" description="Major facilitator superfamily (MFS) profile" evidence="8">
    <location>
        <begin position="1"/>
        <end position="377"/>
    </location>
</feature>
<proteinExistence type="predicted"/>
<evidence type="ECO:0000256" key="3">
    <source>
        <dbReference type="ARBA" id="ARBA00022475"/>
    </source>
</evidence>
<feature type="transmembrane region" description="Helical" evidence="7">
    <location>
        <begin position="51"/>
        <end position="73"/>
    </location>
</feature>
<comment type="subcellular location">
    <subcellularLocation>
        <location evidence="1">Cell membrane</location>
        <topology evidence="1">Multi-pass membrane protein</topology>
    </subcellularLocation>
</comment>
<comment type="caution">
    <text evidence="9">The sequence shown here is derived from an EMBL/GenBank/DDBJ whole genome shotgun (WGS) entry which is preliminary data.</text>
</comment>
<feature type="transmembrane region" description="Helical" evidence="7">
    <location>
        <begin position="170"/>
        <end position="195"/>
    </location>
</feature>
<dbReference type="Pfam" id="PF05977">
    <property type="entry name" value="MFS_3"/>
    <property type="match status" value="1"/>
</dbReference>
<organism evidence="9">
    <name type="scientific">Dissulfuribacter thermophilus</name>
    <dbReference type="NCBI Taxonomy" id="1156395"/>
    <lineage>
        <taxon>Bacteria</taxon>
        <taxon>Pseudomonadati</taxon>
        <taxon>Thermodesulfobacteriota</taxon>
        <taxon>Dissulfuribacteria</taxon>
        <taxon>Dissulfuribacterales</taxon>
        <taxon>Dissulfuribacteraceae</taxon>
        <taxon>Dissulfuribacter</taxon>
    </lineage>
</organism>
<feature type="transmembrane region" description="Helical" evidence="7">
    <location>
        <begin position="320"/>
        <end position="338"/>
    </location>
</feature>
<keyword evidence="5 7" id="KW-1133">Transmembrane helix</keyword>
<dbReference type="PRINTS" id="PR01988">
    <property type="entry name" value="EXPORTERBACE"/>
</dbReference>
<evidence type="ECO:0000256" key="1">
    <source>
        <dbReference type="ARBA" id="ARBA00004651"/>
    </source>
</evidence>
<dbReference type="GO" id="GO:0005886">
    <property type="term" value="C:plasma membrane"/>
    <property type="evidence" value="ECO:0007669"/>
    <property type="project" value="UniProtKB-SubCell"/>
</dbReference>
<feature type="non-terminal residue" evidence="9">
    <location>
        <position position="377"/>
    </location>
</feature>
<feature type="transmembrane region" description="Helical" evidence="7">
    <location>
        <begin position="262"/>
        <end position="283"/>
    </location>
</feature>
<dbReference type="CDD" id="cd06173">
    <property type="entry name" value="MFS_MefA_like"/>
    <property type="match status" value="1"/>
</dbReference>
<protein>
    <submittedName>
        <fullName evidence="9">MFS transporter</fullName>
    </submittedName>
</protein>
<evidence type="ECO:0000256" key="6">
    <source>
        <dbReference type="ARBA" id="ARBA00023136"/>
    </source>
</evidence>
<evidence type="ECO:0000259" key="8">
    <source>
        <dbReference type="PROSITE" id="PS50850"/>
    </source>
</evidence>
<feature type="transmembrane region" description="Helical" evidence="7">
    <location>
        <begin position="350"/>
        <end position="376"/>
    </location>
</feature>
<dbReference type="AlphaFoldDB" id="A0A7V2SYY2"/>
<name>A0A7V2SYY2_9BACT</name>
<evidence type="ECO:0000313" key="9">
    <source>
        <dbReference type="EMBL" id="HFC46834.1"/>
    </source>
</evidence>
<dbReference type="PROSITE" id="PS50850">
    <property type="entry name" value="MFS"/>
    <property type="match status" value="1"/>
</dbReference>
<accession>A0A7V2SYY2</accession>
<dbReference type="PANTHER" id="PTHR23513">
    <property type="entry name" value="INTEGRAL MEMBRANE EFFLUX PROTEIN-RELATED"/>
    <property type="match status" value="1"/>
</dbReference>
<keyword evidence="4 7" id="KW-0812">Transmembrane</keyword>
<dbReference type="Gene3D" id="1.20.1250.20">
    <property type="entry name" value="MFS general substrate transporter like domains"/>
    <property type="match status" value="1"/>
</dbReference>
<sequence length="377" mass="40278">MRLGLSRSISSLAHPGFRWLLLGQALSLQGTWIQSTAQRWLVLDISNSPFYVGVLGAVAGLPVLLFSFFGGYLSDRFNRFSVLFFAHSLIFLQGAFLTTVIAIGHIDLLTLIGTSFFLGTGMAFEVPARQGLVFDLVGREDITNALALHSTAFNLARFIGPAIAGYLMAIGWLAACFAIKALTALLVMGALIIILKKGYARPKGHSPSKRPGMKMGISFVRSHRVVRSVLLVIFVFGIVLLPYSVLLPSLGRDVLGLGAKEYGLLCSSNGFGALTGAIFVAILGHRGKRIDWWWIGALAFPLALGCVGIASGYLQAAIGLYISGFFMVICATSAISLIQIHAPDELRGQLMGLFTTSFMGFFPLGSLAIGGLASLIG</sequence>
<keyword evidence="2" id="KW-0813">Transport</keyword>
<dbReference type="InterPro" id="IPR010290">
    <property type="entry name" value="TM_effector"/>
</dbReference>
<dbReference type="InterPro" id="IPR036259">
    <property type="entry name" value="MFS_trans_sf"/>
</dbReference>
<keyword evidence="3" id="KW-1003">Cell membrane</keyword>
<keyword evidence="6 7" id="KW-0472">Membrane</keyword>
<evidence type="ECO:0000256" key="4">
    <source>
        <dbReference type="ARBA" id="ARBA00022692"/>
    </source>
</evidence>
<reference evidence="9" key="1">
    <citation type="journal article" date="2020" name="mSystems">
        <title>Genome- and Community-Level Interaction Insights into Carbon Utilization and Element Cycling Functions of Hydrothermarchaeota in Hydrothermal Sediment.</title>
        <authorList>
            <person name="Zhou Z."/>
            <person name="Liu Y."/>
            <person name="Xu W."/>
            <person name="Pan J."/>
            <person name="Luo Z.H."/>
            <person name="Li M."/>
        </authorList>
    </citation>
    <scope>NUCLEOTIDE SEQUENCE [LARGE SCALE GENOMIC DNA]</scope>
    <source>
        <strain evidence="9">HyVt-503</strain>
    </source>
</reference>
<dbReference type="SUPFAM" id="SSF103473">
    <property type="entry name" value="MFS general substrate transporter"/>
    <property type="match status" value="1"/>
</dbReference>
<dbReference type="EMBL" id="DRND01000242">
    <property type="protein sequence ID" value="HFC46834.1"/>
    <property type="molecule type" value="Genomic_DNA"/>
</dbReference>
<dbReference type="GO" id="GO:0022857">
    <property type="term" value="F:transmembrane transporter activity"/>
    <property type="evidence" value="ECO:0007669"/>
    <property type="project" value="InterPro"/>
</dbReference>
<feature type="transmembrane region" description="Helical" evidence="7">
    <location>
        <begin position="80"/>
        <end position="102"/>
    </location>
</feature>
<evidence type="ECO:0000256" key="7">
    <source>
        <dbReference type="SAM" id="Phobius"/>
    </source>
</evidence>
<dbReference type="PANTHER" id="PTHR23513:SF11">
    <property type="entry name" value="STAPHYLOFERRIN A TRANSPORTER"/>
    <property type="match status" value="1"/>
</dbReference>
<dbReference type="InterPro" id="IPR022324">
    <property type="entry name" value="Bacilysin_exporter_BacE_put"/>
</dbReference>